<evidence type="ECO:0000313" key="2">
    <source>
        <dbReference type="EMBL" id="KAF9066382.1"/>
    </source>
</evidence>
<organism evidence="2 3">
    <name type="scientific">Rhodocollybia butyracea</name>
    <dbReference type="NCBI Taxonomy" id="206335"/>
    <lineage>
        <taxon>Eukaryota</taxon>
        <taxon>Fungi</taxon>
        <taxon>Dikarya</taxon>
        <taxon>Basidiomycota</taxon>
        <taxon>Agaricomycotina</taxon>
        <taxon>Agaricomycetes</taxon>
        <taxon>Agaricomycetidae</taxon>
        <taxon>Agaricales</taxon>
        <taxon>Marasmiineae</taxon>
        <taxon>Omphalotaceae</taxon>
        <taxon>Rhodocollybia</taxon>
    </lineage>
</organism>
<dbReference type="SUPFAM" id="SSF52047">
    <property type="entry name" value="RNI-like"/>
    <property type="match status" value="1"/>
</dbReference>
<feature type="chain" id="PRO_5040170543" description="F-box domain-containing protein" evidence="1">
    <location>
        <begin position="20"/>
        <end position="408"/>
    </location>
</feature>
<keyword evidence="3" id="KW-1185">Reference proteome</keyword>
<protein>
    <recommendedName>
        <fullName evidence="4">F-box domain-containing protein</fullName>
    </recommendedName>
</protein>
<dbReference type="AlphaFoldDB" id="A0A9P5PNJ2"/>
<sequence length="408" mass="46477">MSMLATALIRFHFFHMTSPCPGCGLKSLQIRVDLSSTEHSEIQRQFRSEFGLNVIDSKRAEGLKEMLALAGKDIEDCDSEVARLYDQILVVKAEKQRYYADKIQFREIKCLPTMAISFVCSRWRELALLSPSLWANLDVDTDHRIKISSAVTVDRYLERSGDCPLMLKLGVWDSGDKMELPALISLTRHAHRWKTFQYEGPRSLTYHNVLSEKHLPSLAELYDIDPWDLDLFEHCPKLRVLATRWPAGPIPKVFHCSHLDHLKFPRQSLTDLVEALRTWPSLESLELRYKVTDPNLEGVPQGTLGTWCNIRSLTFLDAPSDIVFSSFNFPSLNELVILYDHHIHPSLHSYIRFRTYCGSSTPASPTSSQSSPLSSFQVSNHLAFHLKPNSLIHFHLSSSKITQSLSGV</sequence>
<evidence type="ECO:0000313" key="3">
    <source>
        <dbReference type="Proteomes" id="UP000772434"/>
    </source>
</evidence>
<proteinExistence type="predicted"/>
<dbReference type="Proteomes" id="UP000772434">
    <property type="component" value="Unassembled WGS sequence"/>
</dbReference>
<comment type="caution">
    <text evidence="2">The sequence shown here is derived from an EMBL/GenBank/DDBJ whole genome shotgun (WGS) entry which is preliminary data.</text>
</comment>
<dbReference type="InterPro" id="IPR032675">
    <property type="entry name" value="LRR_dom_sf"/>
</dbReference>
<dbReference type="EMBL" id="JADNRY010000088">
    <property type="protein sequence ID" value="KAF9066382.1"/>
    <property type="molecule type" value="Genomic_DNA"/>
</dbReference>
<evidence type="ECO:0008006" key="4">
    <source>
        <dbReference type="Google" id="ProtNLM"/>
    </source>
</evidence>
<accession>A0A9P5PNJ2</accession>
<name>A0A9P5PNJ2_9AGAR</name>
<dbReference type="Gene3D" id="3.80.10.10">
    <property type="entry name" value="Ribonuclease Inhibitor"/>
    <property type="match status" value="1"/>
</dbReference>
<feature type="signal peptide" evidence="1">
    <location>
        <begin position="1"/>
        <end position="19"/>
    </location>
</feature>
<evidence type="ECO:0000256" key="1">
    <source>
        <dbReference type="SAM" id="SignalP"/>
    </source>
</evidence>
<reference evidence="2" key="1">
    <citation type="submission" date="2020-11" db="EMBL/GenBank/DDBJ databases">
        <authorList>
            <consortium name="DOE Joint Genome Institute"/>
            <person name="Ahrendt S."/>
            <person name="Riley R."/>
            <person name="Andreopoulos W."/>
            <person name="Labutti K."/>
            <person name="Pangilinan J."/>
            <person name="Ruiz-Duenas F.J."/>
            <person name="Barrasa J.M."/>
            <person name="Sanchez-Garcia M."/>
            <person name="Camarero S."/>
            <person name="Miyauchi S."/>
            <person name="Serrano A."/>
            <person name="Linde D."/>
            <person name="Babiker R."/>
            <person name="Drula E."/>
            <person name="Ayuso-Fernandez I."/>
            <person name="Pacheco R."/>
            <person name="Padilla G."/>
            <person name="Ferreira P."/>
            <person name="Barriuso J."/>
            <person name="Kellner H."/>
            <person name="Castanera R."/>
            <person name="Alfaro M."/>
            <person name="Ramirez L."/>
            <person name="Pisabarro A.G."/>
            <person name="Kuo A."/>
            <person name="Tritt A."/>
            <person name="Lipzen A."/>
            <person name="He G."/>
            <person name="Yan M."/>
            <person name="Ng V."/>
            <person name="Cullen D."/>
            <person name="Martin F."/>
            <person name="Rosso M.-N."/>
            <person name="Henrissat B."/>
            <person name="Hibbett D."/>
            <person name="Martinez A.T."/>
            <person name="Grigoriev I.V."/>
        </authorList>
    </citation>
    <scope>NUCLEOTIDE SEQUENCE</scope>
    <source>
        <strain evidence="2">AH 40177</strain>
    </source>
</reference>
<dbReference type="OrthoDB" id="3266451at2759"/>
<gene>
    <name evidence="2" type="ORF">BDP27DRAFT_1423903</name>
</gene>
<keyword evidence="1" id="KW-0732">Signal</keyword>